<comment type="caution">
    <text evidence="1">The sequence shown here is derived from an EMBL/GenBank/DDBJ whole genome shotgun (WGS) entry which is preliminary data.</text>
</comment>
<dbReference type="EMBL" id="WMZU01000030">
    <property type="protein sequence ID" value="MTS28565.1"/>
    <property type="molecule type" value="Genomic_DNA"/>
</dbReference>
<sequence length="542" mass="60903">MDYLQRSIESVEKGAEFLLNYQITNPDDPDFGGYYSKGFGVVAQNCGASAGSLIDLYFCPGSKYYRDPKVLQCADGLIQHLRNHLHEDGTVDYFCCNFHSAPDTAFVTLGLAKPALLIDAQTEVENAFKEKLFDTLHHMGEALIHEGFHTPNHRWVISSAMSLLNRLMPDQRYIDRINEYLAEHIDCNEDGEFAERSAGGYNEINNRAMLLLAENLNKPELLEHVRRNLTLMRAFIHSDCSIFTENSTRQDKGTAPYAEKYAYQYLLCGHMLKDRELQSIGVLLLEDSIKNGRPFPLSIHDQLLYPEAFKSLPEPADKSVFTVDRLLKGSGLLRLSRGGMNLWAVEKLPIFLFLKKNDIDFYIKGGINFFNCRHLLVEDIHECGDGSYEMSYKGKGCYLQPFGEYQGTADWWQMDRSKRKTSGNLEITVTINIKPVEDGFDVRVRTEGCPGSTIRFEIGVKPNVLVRGEGYHIPATAGGKLIAQKGDLTLFDGADTVSIGPSFAANDIVSGLFGAVPPSDGRFNIFFNDVTNFDRTFSIRAK</sequence>
<evidence type="ECO:0000313" key="2">
    <source>
        <dbReference type="Proteomes" id="UP000472755"/>
    </source>
</evidence>
<accession>A0A6L6LUY7</accession>
<protein>
    <submittedName>
        <fullName evidence="1">Uncharacterized protein</fullName>
    </submittedName>
</protein>
<dbReference type="AlphaFoldDB" id="A0A6L6LUY7"/>
<dbReference type="RefSeq" id="WP_155202227.1">
    <property type="nucleotide sequence ID" value="NZ_WMZN01000033.1"/>
</dbReference>
<evidence type="ECO:0000313" key="1">
    <source>
        <dbReference type="EMBL" id="MTS28565.1"/>
    </source>
</evidence>
<organism evidence="1 2">
    <name type="scientific">Ruthenibacterium lactatiformans</name>
    <dbReference type="NCBI Taxonomy" id="1550024"/>
    <lineage>
        <taxon>Bacteria</taxon>
        <taxon>Bacillati</taxon>
        <taxon>Bacillota</taxon>
        <taxon>Clostridia</taxon>
        <taxon>Eubacteriales</taxon>
        <taxon>Oscillospiraceae</taxon>
        <taxon>Ruthenibacterium</taxon>
    </lineage>
</organism>
<reference evidence="1 2" key="1">
    <citation type="journal article" date="2019" name="Nat. Med.">
        <title>A library of human gut bacterial isolates paired with longitudinal multiomics data enables mechanistic microbiome research.</title>
        <authorList>
            <person name="Poyet M."/>
            <person name="Groussin M."/>
            <person name="Gibbons S.M."/>
            <person name="Avila-Pacheco J."/>
            <person name="Jiang X."/>
            <person name="Kearney S.M."/>
            <person name="Perrotta A.R."/>
            <person name="Berdy B."/>
            <person name="Zhao S."/>
            <person name="Lieberman T.D."/>
            <person name="Swanson P.K."/>
            <person name="Smith M."/>
            <person name="Roesemann S."/>
            <person name="Alexander J.E."/>
            <person name="Rich S.A."/>
            <person name="Livny J."/>
            <person name="Vlamakis H."/>
            <person name="Clish C."/>
            <person name="Bullock K."/>
            <person name="Deik A."/>
            <person name="Scott J."/>
            <person name="Pierce K.A."/>
            <person name="Xavier R.J."/>
            <person name="Alm E.J."/>
        </authorList>
    </citation>
    <scope>NUCLEOTIDE SEQUENCE [LARGE SCALE GENOMIC DNA]</scope>
    <source>
        <strain evidence="1 2">BIOML-A4</strain>
    </source>
</reference>
<proteinExistence type="predicted"/>
<dbReference type="InterPro" id="IPR008928">
    <property type="entry name" value="6-hairpin_glycosidase_sf"/>
</dbReference>
<gene>
    <name evidence="1" type="ORF">GMD59_14910</name>
</gene>
<dbReference type="GO" id="GO:0005975">
    <property type="term" value="P:carbohydrate metabolic process"/>
    <property type="evidence" value="ECO:0007669"/>
    <property type="project" value="InterPro"/>
</dbReference>
<name>A0A6L6LUY7_9FIRM</name>
<dbReference type="SUPFAM" id="SSF48208">
    <property type="entry name" value="Six-hairpin glycosidases"/>
    <property type="match status" value="1"/>
</dbReference>
<dbReference type="Proteomes" id="UP000472755">
    <property type="component" value="Unassembled WGS sequence"/>
</dbReference>